<feature type="region of interest" description="Disordered" evidence="1">
    <location>
        <begin position="44"/>
        <end position="73"/>
    </location>
</feature>
<accession>A0A8J4WE57</accession>
<dbReference type="Proteomes" id="UP000748531">
    <property type="component" value="Unassembled WGS sequence"/>
</dbReference>
<dbReference type="AlphaFoldDB" id="A0A8J4WE57"/>
<proteinExistence type="predicted"/>
<protein>
    <submittedName>
        <fullName evidence="3">Uncharacterized protein</fullName>
    </submittedName>
</protein>
<evidence type="ECO:0000313" key="3">
    <source>
        <dbReference type="EMBL" id="KAF5396789.1"/>
    </source>
</evidence>
<name>A0A8J4WE57_9TREM</name>
<feature type="chain" id="PRO_5035291621" evidence="2">
    <location>
        <begin position="20"/>
        <end position="452"/>
    </location>
</feature>
<feature type="signal peptide" evidence="2">
    <location>
        <begin position="1"/>
        <end position="19"/>
    </location>
</feature>
<dbReference type="OrthoDB" id="10651994at2759"/>
<sequence>MLTVFVSYFLSSCSVFSRAFVISAEMNPSKKKFTFKPLKSSTHTVDSFERPSTNLHRPLFSGSNNDESANKSSILQSSSKFLPTATVVPLRKSEPNLKPPSPELSDSTSIPGEFIFYSVVFTHLDESSPNNNRIDGVSNYVDDPPSPSWFDEVDQSCLSQNDHITPAAISSPQVPTKCMFGSMVNKSPIVRQNCTGNTPASDKSSRQPECFVSPSRTTCIGVKTPVTSRQDSSALTDVNAREQVLVPTSLITLIHKVCDIIEKLPMNKLLNCFGDQVVTVTQLLHERISLKPECEGTNHTHQTLSPIQTNTGDTDRGLILASPRQIMPSSSDQRTPIFAQISKPRAISTVHPKEDSWNDFDFGDHLSKSTSQKSISRVPLVQTCKPEKGSQPVSTSTAETVKHNPPLLTADSGEGSAFLSLSATLSKWGTLNPFHSLVFHILAVCLSVEHML</sequence>
<comment type="caution">
    <text evidence="3">The sequence shown here is derived from an EMBL/GenBank/DDBJ whole genome shotgun (WGS) entry which is preliminary data.</text>
</comment>
<keyword evidence="2" id="KW-0732">Signal</keyword>
<organism evidence="3 4">
    <name type="scientific">Paragonimus heterotremus</name>
    <dbReference type="NCBI Taxonomy" id="100268"/>
    <lineage>
        <taxon>Eukaryota</taxon>
        <taxon>Metazoa</taxon>
        <taxon>Spiralia</taxon>
        <taxon>Lophotrochozoa</taxon>
        <taxon>Platyhelminthes</taxon>
        <taxon>Trematoda</taxon>
        <taxon>Digenea</taxon>
        <taxon>Plagiorchiida</taxon>
        <taxon>Troglotremata</taxon>
        <taxon>Troglotrematidae</taxon>
        <taxon>Paragonimus</taxon>
    </lineage>
</organism>
<feature type="region of interest" description="Disordered" evidence="1">
    <location>
        <begin position="385"/>
        <end position="407"/>
    </location>
</feature>
<keyword evidence="4" id="KW-1185">Reference proteome</keyword>
<gene>
    <name evidence="3" type="ORF">PHET_10272</name>
</gene>
<evidence type="ECO:0000313" key="4">
    <source>
        <dbReference type="Proteomes" id="UP000748531"/>
    </source>
</evidence>
<reference evidence="3" key="1">
    <citation type="submission" date="2019-05" db="EMBL/GenBank/DDBJ databases">
        <title>Annotation for the trematode Paragonimus heterotremus.</title>
        <authorList>
            <person name="Choi Y.-J."/>
        </authorList>
    </citation>
    <scope>NUCLEOTIDE SEQUENCE</scope>
    <source>
        <strain evidence="3">LC</strain>
    </source>
</reference>
<evidence type="ECO:0000256" key="1">
    <source>
        <dbReference type="SAM" id="MobiDB-lite"/>
    </source>
</evidence>
<evidence type="ECO:0000256" key="2">
    <source>
        <dbReference type="SAM" id="SignalP"/>
    </source>
</evidence>
<dbReference type="EMBL" id="LUCH01007342">
    <property type="protein sequence ID" value="KAF5396789.1"/>
    <property type="molecule type" value="Genomic_DNA"/>
</dbReference>